<dbReference type="EC" id="2.7.1.26" evidence="14"/>
<organism evidence="16 17">
    <name type="scientific">Halobacillus amylolyticus</name>
    <dbReference type="NCBI Taxonomy" id="2932259"/>
    <lineage>
        <taxon>Bacteria</taxon>
        <taxon>Bacillati</taxon>
        <taxon>Bacillota</taxon>
        <taxon>Bacilli</taxon>
        <taxon>Bacillales</taxon>
        <taxon>Bacillaceae</taxon>
        <taxon>Halobacillus</taxon>
    </lineage>
</organism>
<evidence type="ECO:0000256" key="11">
    <source>
        <dbReference type="ARBA" id="ARBA00023268"/>
    </source>
</evidence>
<evidence type="ECO:0000256" key="13">
    <source>
        <dbReference type="ARBA" id="ARBA00049494"/>
    </source>
</evidence>
<dbReference type="InterPro" id="IPR015865">
    <property type="entry name" value="Riboflavin_kinase_bac/euk"/>
</dbReference>
<dbReference type="PANTHER" id="PTHR22749:SF6">
    <property type="entry name" value="RIBOFLAVIN KINASE"/>
    <property type="match status" value="1"/>
</dbReference>
<dbReference type="SMART" id="SM00904">
    <property type="entry name" value="Flavokinase"/>
    <property type="match status" value="1"/>
</dbReference>
<dbReference type="InterPro" id="IPR023468">
    <property type="entry name" value="Riboflavin_kinase"/>
</dbReference>
<keyword evidence="9 14" id="KW-0274">FAD</keyword>
<name>A0ABY4H6X1_9BACI</name>
<gene>
    <name evidence="16" type="ORF">MUO15_12635</name>
</gene>
<dbReference type="SUPFAM" id="SSF82114">
    <property type="entry name" value="Riboflavin kinase-like"/>
    <property type="match status" value="1"/>
</dbReference>
<comment type="pathway">
    <text evidence="1 14">Cofactor biosynthesis; FAD biosynthesis; FAD from FMN: step 1/1.</text>
</comment>
<keyword evidence="7 14" id="KW-0547">Nucleotide-binding</keyword>
<evidence type="ECO:0000256" key="2">
    <source>
        <dbReference type="ARBA" id="ARBA00005201"/>
    </source>
</evidence>
<dbReference type="InterPro" id="IPR002606">
    <property type="entry name" value="Riboflavin_kinase_bac"/>
</dbReference>
<dbReference type="PIRSF" id="PIRSF004491">
    <property type="entry name" value="FAD_Synth"/>
    <property type="match status" value="1"/>
</dbReference>
<keyword evidence="10 14" id="KW-0067">ATP-binding</keyword>
<dbReference type="Gene3D" id="3.40.50.620">
    <property type="entry name" value="HUPs"/>
    <property type="match status" value="1"/>
</dbReference>
<evidence type="ECO:0000256" key="1">
    <source>
        <dbReference type="ARBA" id="ARBA00004726"/>
    </source>
</evidence>
<dbReference type="Proteomes" id="UP000830326">
    <property type="component" value="Chromosome"/>
</dbReference>
<keyword evidence="3 14" id="KW-0285">Flavoprotein</keyword>
<comment type="pathway">
    <text evidence="2 14">Cofactor biosynthesis; FMN biosynthesis; FMN from riboflavin (ATP route): step 1/1.</text>
</comment>
<evidence type="ECO:0000256" key="6">
    <source>
        <dbReference type="ARBA" id="ARBA00022695"/>
    </source>
</evidence>
<evidence type="ECO:0000256" key="9">
    <source>
        <dbReference type="ARBA" id="ARBA00022827"/>
    </source>
</evidence>
<evidence type="ECO:0000259" key="15">
    <source>
        <dbReference type="SMART" id="SM00904"/>
    </source>
</evidence>
<dbReference type="InterPro" id="IPR023465">
    <property type="entry name" value="Riboflavin_kinase_dom_sf"/>
</dbReference>
<keyword evidence="11" id="KW-0511">Multifunctional enzyme</keyword>
<proteinExistence type="inferred from homology"/>
<sequence>MKIDHMDDQPIILVAGKFDGLHRGHQQLIQQAKSYVTSGDQLAVWDLSDEQPVITSLDDKLRILEGLGTDRYYYSDVQVQKLHCKRIVIEEDMEQVLANHCDPHHLPVTILPHTTLNHERIHAADIQAFVQKGQMEAAQAHLGRPFQTTGTVVRGDALGRQLGFPTLNLGGIEEYAEPKPGVYLGIVEVHGETPAYYYTLISAGYRPTVNGQTFKVEAYLMNFSGDLYGEKVTVSYLRHMRDEENFDGINVLVEQMKQDERDARAILGMPVI</sequence>
<dbReference type="InterPro" id="IPR015864">
    <property type="entry name" value="FAD_synthase"/>
</dbReference>
<evidence type="ECO:0000256" key="7">
    <source>
        <dbReference type="ARBA" id="ARBA00022741"/>
    </source>
</evidence>
<protein>
    <recommendedName>
        <fullName evidence="14">Riboflavin biosynthesis protein</fullName>
    </recommendedName>
    <domain>
        <recommendedName>
            <fullName evidence="14">Riboflavin kinase</fullName>
            <ecNumber evidence="14">2.7.1.26</ecNumber>
        </recommendedName>
        <alternativeName>
            <fullName evidence="14">Flavokinase</fullName>
        </alternativeName>
    </domain>
    <domain>
        <recommendedName>
            <fullName evidence="14">FMN adenylyltransferase</fullName>
            <ecNumber evidence="14">2.7.7.2</ecNumber>
        </recommendedName>
        <alternativeName>
            <fullName evidence="14">FAD pyrophosphorylase</fullName>
        </alternativeName>
        <alternativeName>
            <fullName evidence="14">FAD synthase</fullName>
        </alternativeName>
    </domain>
</protein>
<comment type="catalytic activity">
    <reaction evidence="13 14">
        <text>FMN + ATP + H(+) = FAD + diphosphate</text>
        <dbReference type="Rhea" id="RHEA:17237"/>
        <dbReference type="ChEBI" id="CHEBI:15378"/>
        <dbReference type="ChEBI" id="CHEBI:30616"/>
        <dbReference type="ChEBI" id="CHEBI:33019"/>
        <dbReference type="ChEBI" id="CHEBI:57692"/>
        <dbReference type="ChEBI" id="CHEBI:58210"/>
        <dbReference type="EC" id="2.7.7.2"/>
    </reaction>
</comment>
<accession>A0ABY4H6X1</accession>
<dbReference type="Pfam" id="PF01687">
    <property type="entry name" value="Flavokinase"/>
    <property type="match status" value="1"/>
</dbReference>
<keyword evidence="8 14" id="KW-0418">Kinase</keyword>
<keyword evidence="5 14" id="KW-0808">Transferase</keyword>
<dbReference type="EC" id="2.7.7.2" evidence="14"/>
<keyword evidence="4 14" id="KW-0288">FMN</keyword>
<evidence type="ECO:0000256" key="10">
    <source>
        <dbReference type="ARBA" id="ARBA00022840"/>
    </source>
</evidence>
<evidence type="ECO:0000313" key="17">
    <source>
        <dbReference type="Proteomes" id="UP000830326"/>
    </source>
</evidence>
<comment type="catalytic activity">
    <reaction evidence="12 14">
        <text>riboflavin + ATP = FMN + ADP + H(+)</text>
        <dbReference type="Rhea" id="RHEA:14357"/>
        <dbReference type="ChEBI" id="CHEBI:15378"/>
        <dbReference type="ChEBI" id="CHEBI:30616"/>
        <dbReference type="ChEBI" id="CHEBI:57986"/>
        <dbReference type="ChEBI" id="CHEBI:58210"/>
        <dbReference type="ChEBI" id="CHEBI:456216"/>
        <dbReference type="EC" id="2.7.1.26"/>
    </reaction>
</comment>
<evidence type="ECO:0000256" key="5">
    <source>
        <dbReference type="ARBA" id="ARBA00022679"/>
    </source>
</evidence>
<dbReference type="RefSeq" id="WP_245029646.1">
    <property type="nucleotide sequence ID" value="NZ_CP095075.1"/>
</dbReference>
<keyword evidence="6 14" id="KW-0548">Nucleotidyltransferase</keyword>
<dbReference type="PANTHER" id="PTHR22749">
    <property type="entry name" value="RIBOFLAVIN KINASE/FMN ADENYLYLTRANSFERASE"/>
    <property type="match status" value="1"/>
</dbReference>
<keyword evidence="17" id="KW-1185">Reference proteome</keyword>
<dbReference type="InterPro" id="IPR014729">
    <property type="entry name" value="Rossmann-like_a/b/a_fold"/>
</dbReference>
<dbReference type="Pfam" id="PF06574">
    <property type="entry name" value="FAD_syn"/>
    <property type="match status" value="1"/>
</dbReference>
<reference evidence="16" key="1">
    <citation type="submission" date="2022-04" db="EMBL/GenBank/DDBJ databases">
        <title>Halobacillus sp. isolated from saltern.</title>
        <authorList>
            <person name="Won M."/>
            <person name="Lee C.-M."/>
            <person name="Woen H.-Y."/>
            <person name="Kwon S.-W."/>
        </authorList>
    </citation>
    <scope>NUCLEOTIDE SEQUENCE</scope>
    <source>
        <strain evidence="16">SSHM10-5</strain>
    </source>
</reference>
<dbReference type="Gene3D" id="2.40.30.30">
    <property type="entry name" value="Riboflavin kinase-like"/>
    <property type="match status" value="1"/>
</dbReference>
<evidence type="ECO:0000256" key="8">
    <source>
        <dbReference type="ARBA" id="ARBA00022777"/>
    </source>
</evidence>
<evidence type="ECO:0000256" key="4">
    <source>
        <dbReference type="ARBA" id="ARBA00022643"/>
    </source>
</evidence>
<evidence type="ECO:0000313" key="16">
    <source>
        <dbReference type="EMBL" id="UOR10522.1"/>
    </source>
</evidence>
<evidence type="ECO:0000256" key="14">
    <source>
        <dbReference type="PIRNR" id="PIRNR004491"/>
    </source>
</evidence>
<feature type="domain" description="Riboflavin kinase" evidence="15">
    <location>
        <begin position="141"/>
        <end position="268"/>
    </location>
</feature>
<dbReference type="SUPFAM" id="SSF52374">
    <property type="entry name" value="Nucleotidylyl transferase"/>
    <property type="match status" value="1"/>
</dbReference>
<comment type="similarity">
    <text evidence="14">Belongs to the ribF family.</text>
</comment>
<evidence type="ECO:0000256" key="3">
    <source>
        <dbReference type="ARBA" id="ARBA00022630"/>
    </source>
</evidence>
<evidence type="ECO:0000256" key="12">
    <source>
        <dbReference type="ARBA" id="ARBA00047880"/>
    </source>
</evidence>
<dbReference type="EMBL" id="CP095075">
    <property type="protein sequence ID" value="UOR10522.1"/>
    <property type="molecule type" value="Genomic_DNA"/>
</dbReference>